<dbReference type="Proteomes" id="UP000218238">
    <property type="component" value="Unassembled WGS sequence"/>
</dbReference>
<keyword evidence="2" id="KW-1185">Reference proteome</keyword>
<dbReference type="EMBL" id="NTFS01000062">
    <property type="protein sequence ID" value="PAX58304.1"/>
    <property type="molecule type" value="Genomic_DNA"/>
</dbReference>
<evidence type="ECO:0000313" key="2">
    <source>
        <dbReference type="Proteomes" id="UP000218238"/>
    </source>
</evidence>
<dbReference type="OrthoDB" id="426336at2"/>
<evidence type="ECO:0000313" key="1">
    <source>
        <dbReference type="EMBL" id="PAX58304.1"/>
    </source>
</evidence>
<organism evidence="1 2">
    <name type="scientific">Brunnivagina elsteri CCALA 953</name>
    <dbReference type="NCBI Taxonomy" id="987040"/>
    <lineage>
        <taxon>Bacteria</taxon>
        <taxon>Bacillati</taxon>
        <taxon>Cyanobacteriota</taxon>
        <taxon>Cyanophyceae</taxon>
        <taxon>Nostocales</taxon>
        <taxon>Calotrichaceae</taxon>
        <taxon>Brunnivagina</taxon>
    </lineage>
</organism>
<gene>
    <name evidence="1" type="ORF">CK510_08140</name>
</gene>
<dbReference type="AlphaFoldDB" id="A0A2A2TL94"/>
<name>A0A2A2TL94_9CYAN</name>
<reference evidence="1 2" key="1">
    <citation type="submission" date="2017-08" db="EMBL/GenBank/DDBJ databases">
        <title>Draft genome sequence of filamentous cyanobacterium Calothrix elsteri CCALA 953.</title>
        <authorList>
            <person name="Gagunashvili A.N."/>
            <person name="Elster J."/>
            <person name="Andresson O.S."/>
        </authorList>
    </citation>
    <scope>NUCLEOTIDE SEQUENCE [LARGE SCALE GENOMIC DNA]</scope>
    <source>
        <strain evidence="1 2">CCALA 953</strain>
    </source>
</reference>
<dbReference type="RefSeq" id="WP_095721225.1">
    <property type="nucleotide sequence ID" value="NZ_NTFS01000062.1"/>
</dbReference>
<proteinExistence type="predicted"/>
<accession>A0A2A2TL94</accession>
<protein>
    <submittedName>
        <fullName evidence="1">Uncharacterized protein</fullName>
    </submittedName>
</protein>
<comment type="caution">
    <text evidence="1">The sequence shown here is derived from an EMBL/GenBank/DDBJ whole genome shotgun (WGS) entry which is preliminary data.</text>
</comment>
<sequence length="125" mass="14437">MAELTIQISDELAQRLQPLQNRLPELLWKLLDVANLPINSQSKVKTETTDIPAVYQEVLDFLIKRPTPEEIIAFKVSSQAQTRLSELLEKNRSTTLSSMELAELDIYEQLEHMMILLKARAFKRD</sequence>